<dbReference type="RefSeq" id="WP_202829259.1">
    <property type="nucleotide sequence ID" value="NZ_JAEUXJ010000048.1"/>
</dbReference>
<reference evidence="2 3" key="1">
    <citation type="submission" date="2021-01" db="EMBL/GenBank/DDBJ databases">
        <title>Belnapia mucosa sp. nov. and Belnapia arida sp. nov., isolated from the Tabernas Desert (Almeria, Spain).</title>
        <authorList>
            <person name="Molina-Menor E."/>
            <person name="Vidal-Verdu A."/>
            <person name="Calonge A."/>
            <person name="Satari L."/>
            <person name="Pereto Magraner J."/>
            <person name="Porcar Miralles M."/>
        </authorList>
    </citation>
    <scope>NUCLEOTIDE SEQUENCE [LARGE SCALE GENOMIC DNA]</scope>
    <source>
        <strain evidence="2 3">T6</strain>
    </source>
</reference>
<protein>
    <recommendedName>
        <fullName evidence="4">DUF1127 domain-containing protein</fullName>
    </recommendedName>
</protein>
<keyword evidence="1" id="KW-1133">Transmembrane helix</keyword>
<name>A0ABS1VCW0_9PROT</name>
<feature type="transmembrane region" description="Helical" evidence="1">
    <location>
        <begin position="6"/>
        <end position="25"/>
    </location>
</feature>
<gene>
    <name evidence="2" type="ORF">JMJ55_29910</name>
</gene>
<keyword evidence="1" id="KW-0472">Membrane</keyword>
<dbReference type="EMBL" id="JAEUXJ010000048">
    <property type="protein sequence ID" value="MBL6459527.1"/>
    <property type="molecule type" value="Genomic_DNA"/>
</dbReference>
<keyword evidence="3" id="KW-1185">Reference proteome</keyword>
<comment type="caution">
    <text evidence="2">The sequence shown here is derived from an EMBL/GenBank/DDBJ whole genome shotgun (WGS) entry which is preliminary data.</text>
</comment>
<evidence type="ECO:0008006" key="4">
    <source>
        <dbReference type="Google" id="ProtNLM"/>
    </source>
</evidence>
<keyword evidence="1" id="KW-0812">Transmembrane</keyword>
<dbReference type="Proteomes" id="UP000606490">
    <property type="component" value="Unassembled WGS sequence"/>
</dbReference>
<accession>A0ABS1VCW0</accession>
<evidence type="ECO:0000313" key="3">
    <source>
        <dbReference type="Proteomes" id="UP000606490"/>
    </source>
</evidence>
<sequence length="67" mass="7364">MSDFEMASVAAASIVVVLLAAKLATGRAGRWARIRRLNNRFAGAPLYRLSGIREEQVRRVANPVSDH</sequence>
<proteinExistence type="predicted"/>
<organism evidence="2 3">
    <name type="scientific">Belnapia mucosa</name>
    <dbReference type="NCBI Taxonomy" id="2804532"/>
    <lineage>
        <taxon>Bacteria</taxon>
        <taxon>Pseudomonadati</taxon>
        <taxon>Pseudomonadota</taxon>
        <taxon>Alphaproteobacteria</taxon>
        <taxon>Acetobacterales</taxon>
        <taxon>Roseomonadaceae</taxon>
        <taxon>Belnapia</taxon>
    </lineage>
</organism>
<evidence type="ECO:0000313" key="2">
    <source>
        <dbReference type="EMBL" id="MBL6459527.1"/>
    </source>
</evidence>
<evidence type="ECO:0000256" key="1">
    <source>
        <dbReference type="SAM" id="Phobius"/>
    </source>
</evidence>